<sequence>MNKRQIELLKFLIKQVDWIKGNVLANQLGVSSRTIRTDIQMINSIFSKDNKELILSSKQNGYLLSD</sequence>
<dbReference type="RefSeq" id="WP_317124473.1">
    <property type="nucleotide sequence ID" value="NZ_JAWJBA010000971.1"/>
</dbReference>
<evidence type="ECO:0000259" key="1">
    <source>
        <dbReference type="Pfam" id="PF08280"/>
    </source>
</evidence>
<dbReference type="Proteomes" id="UP001287282">
    <property type="component" value="Unassembled WGS sequence"/>
</dbReference>
<evidence type="ECO:0000313" key="3">
    <source>
        <dbReference type="Proteomes" id="UP001287282"/>
    </source>
</evidence>
<name>A0ABU3XIJ8_9BACI</name>
<comment type="caution">
    <text evidence="2">The sequence shown here is derived from an EMBL/GenBank/DDBJ whole genome shotgun (WGS) entry which is preliminary data.</text>
</comment>
<dbReference type="SUPFAM" id="SSF46785">
    <property type="entry name" value="Winged helix' DNA-binding domain"/>
    <property type="match status" value="1"/>
</dbReference>
<dbReference type="InterPro" id="IPR050661">
    <property type="entry name" value="BglG_antiterminators"/>
</dbReference>
<proteinExistence type="predicted"/>
<dbReference type="InterPro" id="IPR013199">
    <property type="entry name" value="HTH_Mga_DNA-bd_dom"/>
</dbReference>
<accession>A0ABU3XIJ8</accession>
<dbReference type="Pfam" id="PF08280">
    <property type="entry name" value="HTH_Mga"/>
    <property type="match status" value="1"/>
</dbReference>
<protein>
    <submittedName>
        <fullName evidence="2">HTH domain-containing protein</fullName>
    </submittedName>
</protein>
<dbReference type="EMBL" id="JAWJBA010000971">
    <property type="protein sequence ID" value="MDV2687613.1"/>
    <property type="molecule type" value="Genomic_DNA"/>
</dbReference>
<organism evidence="2 3">
    <name type="scientific">Alkalihalophilus lindianensis</name>
    <dbReference type="NCBI Taxonomy" id="1630542"/>
    <lineage>
        <taxon>Bacteria</taxon>
        <taxon>Bacillati</taxon>
        <taxon>Bacillota</taxon>
        <taxon>Bacilli</taxon>
        <taxon>Bacillales</taxon>
        <taxon>Bacillaceae</taxon>
        <taxon>Alkalihalophilus</taxon>
    </lineage>
</organism>
<dbReference type="PANTHER" id="PTHR30185">
    <property type="entry name" value="CRYPTIC BETA-GLUCOSIDE BGL OPERON ANTITERMINATOR"/>
    <property type="match status" value="1"/>
</dbReference>
<reference evidence="2 3" key="1">
    <citation type="submission" date="2023-10" db="EMBL/GenBank/DDBJ databases">
        <title>Screening of Alkalihalobacillus lindianensis BZ-TG-R113 and Its Alleviation of Salt Stress on Rapeseed Growth.</title>
        <authorList>
            <person name="Zhao B."/>
            <person name="Guo T."/>
        </authorList>
    </citation>
    <scope>NUCLEOTIDE SEQUENCE [LARGE SCALE GENOMIC DNA]</scope>
    <source>
        <strain evidence="2 3">BZ-TG-R113</strain>
    </source>
</reference>
<feature type="domain" description="M protein trans-acting positive regulator (MGA) HTH" evidence="1">
    <location>
        <begin position="3"/>
        <end position="49"/>
    </location>
</feature>
<feature type="non-terminal residue" evidence="2">
    <location>
        <position position="66"/>
    </location>
</feature>
<dbReference type="InterPro" id="IPR036388">
    <property type="entry name" value="WH-like_DNA-bd_sf"/>
</dbReference>
<gene>
    <name evidence="2" type="ORF">RYX56_25015</name>
</gene>
<evidence type="ECO:0000313" key="2">
    <source>
        <dbReference type="EMBL" id="MDV2687613.1"/>
    </source>
</evidence>
<keyword evidence="3" id="KW-1185">Reference proteome</keyword>
<dbReference type="InterPro" id="IPR036390">
    <property type="entry name" value="WH_DNA-bd_sf"/>
</dbReference>
<dbReference type="Gene3D" id="1.10.10.10">
    <property type="entry name" value="Winged helix-like DNA-binding domain superfamily/Winged helix DNA-binding domain"/>
    <property type="match status" value="1"/>
</dbReference>
<dbReference type="PANTHER" id="PTHR30185:SF12">
    <property type="entry name" value="TRANSCRIPTIONAL REGULATOR MANR"/>
    <property type="match status" value="1"/>
</dbReference>